<dbReference type="InterPro" id="IPR029465">
    <property type="entry name" value="ATPgrasp_TupA"/>
</dbReference>
<dbReference type="Proteomes" id="UP001257659">
    <property type="component" value="Unassembled WGS sequence"/>
</dbReference>
<accession>A0ABU1KA08</accession>
<protein>
    <recommendedName>
        <fullName evidence="3">Glycosyltransferase</fullName>
    </recommendedName>
</protein>
<comment type="caution">
    <text evidence="1">The sequence shown here is derived from an EMBL/GenBank/DDBJ whole genome shotgun (WGS) entry which is preliminary data.</text>
</comment>
<evidence type="ECO:0008006" key="3">
    <source>
        <dbReference type="Google" id="ProtNLM"/>
    </source>
</evidence>
<dbReference type="RefSeq" id="WP_309728816.1">
    <property type="nucleotide sequence ID" value="NZ_JAVDQA010000006.1"/>
</dbReference>
<keyword evidence="2" id="KW-1185">Reference proteome</keyword>
<name>A0ABU1KA08_9FLAO</name>
<proteinExistence type="predicted"/>
<organism evidence="1 2">
    <name type="scientific">Mesonia maritima</name>
    <dbReference type="NCBI Taxonomy" id="1793873"/>
    <lineage>
        <taxon>Bacteria</taxon>
        <taxon>Pseudomonadati</taxon>
        <taxon>Bacteroidota</taxon>
        <taxon>Flavobacteriia</taxon>
        <taxon>Flavobacteriales</taxon>
        <taxon>Flavobacteriaceae</taxon>
        <taxon>Mesonia</taxon>
    </lineage>
</organism>
<sequence>MRLKKILYGIVKKMKFLPPEIYMKYYYEYYTGRKLDLENPTEFNEKIQWLKVYYHPPILTLLVDKYNVRNYVDEKIGSDYLNELLAVYDNASEVNFDTLPEKFVIKGVHGFHFNLIVKNKKDLNRKKAKWLLHKWMRKNQYYRGGLEWAYKNVPPKLIAEKYLEEMGKEVINDYKFFCFNGEPKFVQIDIERGINDQRAFYDLDWNKQEFYNKENTVYEGEIQQPENFAKMITVARKLADKFPFVRVDLYNINGKILFGEMTFYPSDGRKLFYPEKYDKILGDYIELPKLPNGKKEITSL</sequence>
<gene>
    <name evidence="1" type="ORF">GGR31_002092</name>
</gene>
<evidence type="ECO:0000313" key="2">
    <source>
        <dbReference type="Proteomes" id="UP001257659"/>
    </source>
</evidence>
<dbReference type="Pfam" id="PF14305">
    <property type="entry name" value="ATPgrasp_TupA"/>
    <property type="match status" value="1"/>
</dbReference>
<dbReference type="EMBL" id="JAVDQA010000006">
    <property type="protein sequence ID" value="MDR6301423.1"/>
    <property type="molecule type" value="Genomic_DNA"/>
</dbReference>
<evidence type="ECO:0000313" key="1">
    <source>
        <dbReference type="EMBL" id="MDR6301423.1"/>
    </source>
</evidence>
<reference evidence="1 2" key="1">
    <citation type="submission" date="2023-07" db="EMBL/GenBank/DDBJ databases">
        <title>Genomic Encyclopedia of Type Strains, Phase IV (KMG-IV): sequencing the most valuable type-strain genomes for metagenomic binning, comparative biology and taxonomic classification.</title>
        <authorList>
            <person name="Goeker M."/>
        </authorList>
    </citation>
    <scope>NUCLEOTIDE SEQUENCE [LARGE SCALE GENOMIC DNA]</scope>
    <source>
        <strain evidence="1 2">DSM 102814</strain>
    </source>
</reference>